<evidence type="ECO:0000313" key="1">
    <source>
        <dbReference type="EMBL" id="TXJ59752.1"/>
    </source>
</evidence>
<evidence type="ECO:0000313" key="2">
    <source>
        <dbReference type="Proteomes" id="UP000321612"/>
    </source>
</evidence>
<organism evidence="1 2">
    <name type="scientific">Prevotella brunnea</name>
    <dbReference type="NCBI Taxonomy" id="2508867"/>
    <lineage>
        <taxon>Bacteria</taxon>
        <taxon>Pseudomonadati</taxon>
        <taxon>Bacteroidota</taxon>
        <taxon>Bacteroidia</taxon>
        <taxon>Bacteroidales</taxon>
        <taxon>Prevotellaceae</taxon>
        <taxon>Prevotella</taxon>
    </lineage>
</organism>
<gene>
    <name evidence="1" type="ORF">ETF27_09090</name>
</gene>
<dbReference type="EMBL" id="SDIK01000071">
    <property type="protein sequence ID" value="TXJ59752.1"/>
    <property type="molecule type" value="Genomic_DNA"/>
</dbReference>
<keyword evidence="2" id="KW-1185">Reference proteome</keyword>
<proteinExistence type="predicted"/>
<protein>
    <submittedName>
        <fullName evidence="1">Uncharacterized protein</fullName>
    </submittedName>
</protein>
<dbReference type="RefSeq" id="WP_130829308.1">
    <property type="nucleotide sequence ID" value="NZ_SDIK01000071.1"/>
</dbReference>
<dbReference type="Proteomes" id="UP000321612">
    <property type="component" value="Unassembled WGS sequence"/>
</dbReference>
<reference evidence="2" key="1">
    <citation type="submission" date="2019-05" db="EMBL/GenBank/DDBJ databases">
        <title>Prevotella brunnea sp. nov., isolated from a wound of a patient.</title>
        <authorList>
            <person name="Buhl M."/>
        </authorList>
    </citation>
    <scope>NUCLEOTIDE SEQUENCE [LARGE SCALE GENOMIC DNA]</scope>
    <source>
        <strain evidence="2">A2672</strain>
    </source>
</reference>
<sequence length="155" mass="17985">MKIYKLILFVLLFLGVTTTGTAKGYIKTHVYMFGVAASFNDSTVYFTDIQHVEVYLVDNRTHFLVNRDDYAYQLKNYLQNTKENRHPTCLVVFAETEKKAMKKYVKMQAKYTKTKRRYIVNGISSKLFSFSTVAPDAEQIIVNDKKLKNQANTEL</sequence>
<dbReference type="AlphaFoldDB" id="A0A5C8GCN0"/>
<accession>A0A5C8GCN0</accession>
<name>A0A5C8GCN0_9BACT</name>
<comment type="caution">
    <text evidence="1">The sequence shown here is derived from an EMBL/GenBank/DDBJ whole genome shotgun (WGS) entry which is preliminary data.</text>
</comment>
<dbReference type="OrthoDB" id="1081826at2"/>